<feature type="region of interest" description="Disordered" evidence="1">
    <location>
        <begin position="238"/>
        <end position="271"/>
    </location>
</feature>
<keyword evidence="2" id="KW-0812">Transmembrane</keyword>
<organism evidence="3 4">
    <name type="scientific">Cymbomonas tetramitiformis</name>
    <dbReference type="NCBI Taxonomy" id="36881"/>
    <lineage>
        <taxon>Eukaryota</taxon>
        <taxon>Viridiplantae</taxon>
        <taxon>Chlorophyta</taxon>
        <taxon>Pyramimonadophyceae</taxon>
        <taxon>Pyramimonadales</taxon>
        <taxon>Pyramimonadaceae</taxon>
        <taxon>Cymbomonas</taxon>
    </lineage>
</organism>
<accession>A0AAE0L9C0</accession>
<name>A0AAE0L9C0_9CHLO</name>
<gene>
    <name evidence="3" type="ORF">CYMTET_15035</name>
</gene>
<evidence type="ECO:0000256" key="2">
    <source>
        <dbReference type="SAM" id="Phobius"/>
    </source>
</evidence>
<dbReference type="PANTHER" id="PTHR47380:SF4">
    <property type="entry name" value="OS02G0533000 PROTEIN"/>
    <property type="match status" value="1"/>
</dbReference>
<dbReference type="EMBL" id="LGRX02006315">
    <property type="protein sequence ID" value="KAK3276931.1"/>
    <property type="molecule type" value="Genomic_DNA"/>
</dbReference>
<keyword evidence="2" id="KW-1133">Transmembrane helix</keyword>
<evidence type="ECO:0000256" key="1">
    <source>
        <dbReference type="SAM" id="MobiDB-lite"/>
    </source>
</evidence>
<proteinExistence type="predicted"/>
<feature type="transmembrane region" description="Helical" evidence="2">
    <location>
        <begin position="101"/>
        <end position="122"/>
    </location>
</feature>
<comment type="caution">
    <text evidence="3">The sequence shown here is derived from an EMBL/GenBank/DDBJ whole genome shotgun (WGS) entry which is preliminary data.</text>
</comment>
<dbReference type="AlphaFoldDB" id="A0AAE0L9C0"/>
<sequence>MRWNTVGSIIQRNGGVVISEQLAPYLDLEVLNEDESIFVDESHMVPVLQRFQGEPVVDDNGNLLYYFPMLQKDAPSSTGIGDGSYLTELRWKFSRAPTRKLVLAALLGAANLAGVAFLTILVGDPQVAATLSREAGKGVVSFVLGILPLLQGYAAAFFLIPLVRAARIAQRNASIEARNELRMQAADALQNPSSTVESKIQSGQELARAKVDPKRWEIAYSTDKEMIDQDFDLNEFDRRLAELESDEAQSLPAESDEAQSSPSPRQRQQNQ</sequence>
<dbReference type="Proteomes" id="UP001190700">
    <property type="component" value="Unassembled WGS sequence"/>
</dbReference>
<evidence type="ECO:0000313" key="4">
    <source>
        <dbReference type="Proteomes" id="UP001190700"/>
    </source>
</evidence>
<dbReference type="InterPro" id="IPR044200">
    <property type="entry name" value="At5g03900-like"/>
</dbReference>
<keyword evidence="4" id="KW-1185">Reference proteome</keyword>
<reference evidence="3 4" key="1">
    <citation type="journal article" date="2015" name="Genome Biol. Evol.">
        <title>Comparative Genomics of a Bacterivorous Green Alga Reveals Evolutionary Causalities and Consequences of Phago-Mixotrophic Mode of Nutrition.</title>
        <authorList>
            <person name="Burns J.A."/>
            <person name="Paasch A."/>
            <person name="Narechania A."/>
            <person name="Kim E."/>
        </authorList>
    </citation>
    <scope>NUCLEOTIDE SEQUENCE [LARGE SCALE GENOMIC DNA]</scope>
    <source>
        <strain evidence="3 4">PLY_AMNH</strain>
    </source>
</reference>
<feature type="compositionally biased region" description="Low complexity" evidence="1">
    <location>
        <begin position="259"/>
        <end position="271"/>
    </location>
</feature>
<evidence type="ECO:0000313" key="3">
    <source>
        <dbReference type="EMBL" id="KAK3276931.1"/>
    </source>
</evidence>
<protein>
    <submittedName>
        <fullName evidence="3">Uncharacterized protein</fullName>
    </submittedName>
</protein>
<dbReference type="PANTHER" id="PTHR47380">
    <property type="entry name" value="OS02G0533000 PROTEIN"/>
    <property type="match status" value="1"/>
</dbReference>
<keyword evidence="2" id="KW-0472">Membrane</keyword>
<feature type="transmembrane region" description="Helical" evidence="2">
    <location>
        <begin position="142"/>
        <end position="163"/>
    </location>
</feature>